<dbReference type="PROSITE" id="PS51819">
    <property type="entry name" value="VOC"/>
    <property type="match status" value="1"/>
</dbReference>
<organism evidence="2 3">
    <name type="scientific">Listeria rocourtiae</name>
    <dbReference type="NCBI Taxonomy" id="647910"/>
    <lineage>
        <taxon>Bacteria</taxon>
        <taxon>Bacillati</taxon>
        <taxon>Bacillota</taxon>
        <taxon>Bacilli</taxon>
        <taxon>Bacillales</taxon>
        <taxon>Listeriaceae</taxon>
        <taxon>Listeria</taxon>
    </lineage>
</organism>
<evidence type="ECO:0000313" key="3">
    <source>
        <dbReference type="Proteomes" id="UP000295558"/>
    </source>
</evidence>
<dbReference type="Gene3D" id="3.10.180.10">
    <property type="entry name" value="2,3-Dihydroxybiphenyl 1,2-Dioxygenase, domain 1"/>
    <property type="match status" value="1"/>
</dbReference>
<dbReference type="InterPro" id="IPR037523">
    <property type="entry name" value="VOC_core"/>
</dbReference>
<dbReference type="EMBL" id="SNZK01000001">
    <property type="protein sequence ID" value="TDR55719.1"/>
    <property type="molecule type" value="Genomic_DNA"/>
</dbReference>
<dbReference type="InterPro" id="IPR029068">
    <property type="entry name" value="Glyas_Bleomycin-R_OHBP_Dase"/>
</dbReference>
<comment type="caution">
    <text evidence="2">The sequence shown here is derived from an EMBL/GenBank/DDBJ whole genome shotgun (WGS) entry which is preliminary data.</text>
</comment>
<proteinExistence type="predicted"/>
<dbReference type="SUPFAM" id="SSF54593">
    <property type="entry name" value="Glyoxalase/Bleomycin resistance protein/Dihydroxybiphenyl dioxygenase"/>
    <property type="match status" value="1"/>
</dbReference>
<dbReference type="RefSeq" id="WP_036071561.1">
    <property type="nucleotide sequence ID" value="NZ_JAARQJ010000017.1"/>
</dbReference>
<dbReference type="InterPro" id="IPR051332">
    <property type="entry name" value="Fosfomycin_Res_Enzymes"/>
</dbReference>
<dbReference type="STRING" id="1265846.PROCOU_10096"/>
<dbReference type="GO" id="GO:0016829">
    <property type="term" value="F:lyase activity"/>
    <property type="evidence" value="ECO:0007669"/>
    <property type="project" value="UniProtKB-KW"/>
</dbReference>
<evidence type="ECO:0000313" key="2">
    <source>
        <dbReference type="EMBL" id="TDR55719.1"/>
    </source>
</evidence>
<keyword evidence="3" id="KW-1185">Reference proteome</keyword>
<dbReference type="PANTHER" id="PTHR36113:SF1">
    <property type="entry name" value="GLYOXALASE_BLEOMYCIN RESISTANCE PROTEIN_DIOXYGENASE"/>
    <property type="match status" value="1"/>
</dbReference>
<dbReference type="AlphaFoldDB" id="A0A4R6ZU36"/>
<name>A0A4R6ZU36_9LIST</name>
<protein>
    <submittedName>
        <fullName evidence="2">Lactoylglutathione lyase</fullName>
    </submittedName>
</protein>
<sequence length="126" mass="14194">MKIEHVAIWVADIERAKTFYTTYFNGISNDKYTNAMKGFSSYFISYPTGARLEVMQRTDVVDTKESPMLGWAHIAFSVGSKERVDILTKQLQDDGYTLESGPRTTGDGYYESVILDSEGNQIEITA</sequence>
<dbReference type="Pfam" id="PF00903">
    <property type="entry name" value="Glyoxalase"/>
    <property type="match status" value="1"/>
</dbReference>
<feature type="domain" description="VOC" evidence="1">
    <location>
        <begin position="2"/>
        <end position="126"/>
    </location>
</feature>
<dbReference type="OrthoDB" id="9789012at2"/>
<dbReference type="InterPro" id="IPR004360">
    <property type="entry name" value="Glyas_Fos-R_dOase_dom"/>
</dbReference>
<gene>
    <name evidence="2" type="ORF">DFP96_101662</name>
</gene>
<reference evidence="2 3" key="1">
    <citation type="submission" date="2019-03" db="EMBL/GenBank/DDBJ databases">
        <title>Genomic Encyclopedia of Type Strains, Phase III (KMG-III): the genomes of soil and plant-associated and newly described type strains.</title>
        <authorList>
            <person name="Whitman W."/>
        </authorList>
    </citation>
    <scope>NUCLEOTIDE SEQUENCE [LARGE SCALE GENOMIC DNA]</scope>
    <source>
        <strain evidence="2 3">CECT 7972</strain>
    </source>
</reference>
<dbReference type="PANTHER" id="PTHR36113">
    <property type="entry name" value="LYASE, PUTATIVE-RELATED-RELATED"/>
    <property type="match status" value="1"/>
</dbReference>
<keyword evidence="2" id="KW-0456">Lyase</keyword>
<dbReference type="Proteomes" id="UP000295558">
    <property type="component" value="Unassembled WGS sequence"/>
</dbReference>
<accession>A0A4R6ZU36</accession>
<evidence type="ECO:0000259" key="1">
    <source>
        <dbReference type="PROSITE" id="PS51819"/>
    </source>
</evidence>